<feature type="region of interest" description="Disordered" evidence="1">
    <location>
        <begin position="323"/>
        <end position="353"/>
    </location>
</feature>
<evidence type="ECO:0000313" key="3">
    <source>
        <dbReference type="Proteomes" id="UP001201163"/>
    </source>
</evidence>
<dbReference type="Proteomes" id="UP001201163">
    <property type="component" value="Unassembled WGS sequence"/>
</dbReference>
<sequence>MPAHAPETPPSGPVVSLENLLFDYPGADVILRSCDSYEFRVLKIYIFHSSPVLGQQVLAADNPQPGIVIPTDMMATSLPVVQLPDSGAVAFSLLTYIFPVLPILPSAVEQVMELLSATQKYKMDAVLTHIRNHISQQQPPFIHEENSLYMYSLAQKYGLRQEVLQAAQSTLGLPTLAIDSLDEKLEMMPDVFLHELWKYHQRVRANLTSDLKGFITSRGHTTFDGPCRTPPLGPGLPFPGWLGKYISSIGRNPSLFDLSRFHMVLTEHIRSWSGSRRGASGGCHACATIPSKNILEFWAALSAVYRDSITRAESDLLLVMEGTNFESRPNSPGGSSSQPRKTHMPDADPPGPQLVDGLPVVHLPEDAEVLNSLVTMLYPIPPDLPDSADKILTLLAACQKYEMTTVQSSIRAEVSRRGLLLPTGAESFRLFAVAYRKRLIPEMKSAARRTLGFPMTFEYLGEALRSFEGCTALFHALSGPSKIWVGCPLTIRRHRIPTDPSEDNSGDAGGPPLWLYDIFSREIFELDSFTFALATPSSFREEYLAALRSHTHTLKGEEFCKEIESKLVQAWDVQYSFRIEHPASESTPPSV</sequence>
<accession>A0AAD4LAA1</accession>
<evidence type="ECO:0000313" key="2">
    <source>
        <dbReference type="EMBL" id="KAH8986443.1"/>
    </source>
</evidence>
<comment type="caution">
    <text evidence="2">The sequence shown here is derived from an EMBL/GenBank/DDBJ whole genome shotgun (WGS) entry which is preliminary data.</text>
</comment>
<evidence type="ECO:0008006" key="4">
    <source>
        <dbReference type="Google" id="ProtNLM"/>
    </source>
</evidence>
<organism evidence="2 3">
    <name type="scientific">Lactarius akahatsu</name>
    <dbReference type="NCBI Taxonomy" id="416441"/>
    <lineage>
        <taxon>Eukaryota</taxon>
        <taxon>Fungi</taxon>
        <taxon>Dikarya</taxon>
        <taxon>Basidiomycota</taxon>
        <taxon>Agaricomycotina</taxon>
        <taxon>Agaricomycetes</taxon>
        <taxon>Russulales</taxon>
        <taxon>Russulaceae</taxon>
        <taxon>Lactarius</taxon>
    </lineage>
</organism>
<dbReference type="EMBL" id="JAKELL010000054">
    <property type="protein sequence ID" value="KAH8986443.1"/>
    <property type="molecule type" value="Genomic_DNA"/>
</dbReference>
<evidence type="ECO:0000256" key="1">
    <source>
        <dbReference type="SAM" id="MobiDB-lite"/>
    </source>
</evidence>
<dbReference type="Gene3D" id="3.30.710.10">
    <property type="entry name" value="Potassium Channel Kv1.1, Chain A"/>
    <property type="match status" value="1"/>
</dbReference>
<feature type="compositionally biased region" description="Polar residues" evidence="1">
    <location>
        <begin position="324"/>
        <end position="339"/>
    </location>
</feature>
<protein>
    <recommendedName>
        <fullName evidence="4">BTB domain-containing protein</fullName>
    </recommendedName>
</protein>
<dbReference type="InterPro" id="IPR011333">
    <property type="entry name" value="SKP1/BTB/POZ_sf"/>
</dbReference>
<proteinExistence type="predicted"/>
<reference evidence="2" key="1">
    <citation type="submission" date="2022-01" db="EMBL/GenBank/DDBJ databases">
        <title>Comparative genomics reveals a dynamic genome evolution in the ectomycorrhizal milk-cap (Lactarius) mushrooms.</title>
        <authorList>
            <consortium name="DOE Joint Genome Institute"/>
            <person name="Lebreton A."/>
            <person name="Tang N."/>
            <person name="Kuo A."/>
            <person name="LaButti K."/>
            <person name="Drula E."/>
            <person name="Barry K."/>
            <person name="Clum A."/>
            <person name="Lipzen A."/>
            <person name="Mousain D."/>
            <person name="Ng V."/>
            <person name="Wang R."/>
            <person name="Wang X."/>
            <person name="Dai Y."/>
            <person name="Henrissat B."/>
            <person name="Grigoriev I.V."/>
            <person name="Guerin-Laguette A."/>
            <person name="Yu F."/>
            <person name="Martin F.M."/>
        </authorList>
    </citation>
    <scope>NUCLEOTIDE SEQUENCE</scope>
    <source>
        <strain evidence="2">QP</strain>
    </source>
</reference>
<keyword evidence="3" id="KW-1185">Reference proteome</keyword>
<name>A0AAD4LAA1_9AGAM</name>
<dbReference type="AlphaFoldDB" id="A0AAD4LAA1"/>
<gene>
    <name evidence="2" type="ORF">EDB92DRAFT_1818264</name>
</gene>